<gene>
    <name evidence="2" type="ORF">RMCN_4137</name>
</gene>
<comment type="caution">
    <text evidence="2">The sequence shown here is derived from an EMBL/GenBank/DDBJ whole genome shotgun (WGS) entry which is preliminary data.</text>
</comment>
<protein>
    <recommendedName>
        <fullName evidence="4">Transposase</fullName>
    </recommendedName>
</protein>
<evidence type="ECO:0000313" key="3">
    <source>
        <dbReference type="Proteomes" id="UP000069773"/>
    </source>
</evidence>
<keyword evidence="3" id="KW-1185">Reference proteome</keyword>
<reference evidence="2 3" key="1">
    <citation type="journal article" date="2016" name="Genome Announc.">
        <title>Draft Genome Sequences of Five Rapidly Growing Mycobacterium Species, M. thermoresistibile, M. fortuitum subsp. acetamidolyticum, M. canariasense, M. brisbanense, and M. novocastrense.</title>
        <authorList>
            <person name="Katahira K."/>
            <person name="Ogura Y."/>
            <person name="Gotoh Y."/>
            <person name="Hayashi T."/>
        </authorList>
    </citation>
    <scope>NUCLEOTIDE SEQUENCE [LARGE SCALE GENOMIC DNA]</scope>
    <source>
        <strain evidence="2 3">JCM18114</strain>
    </source>
</reference>
<dbReference type="EMBL" id="BCTA01000053">
    <property type="protein sequence ID" value="GAT11004.1"/>
    <property type="molecule type" value="Genomic_DNA"/>
</dbReference>
<organism evidence="2 3">
    <name type="scientific">Mycolicibacterium novocastrense</name>
    <name type="common">Mycobacterium novocastrense</name>
    <dbReference type="NCBI Taxonomy" id="59813"/>
    <lineage>
        <taxon>Bacteria</taxon>
        <taxon>Bacillati</taxon>
        <taxon>Actinomycetota</taxon>
        <taxon>Actinomycetes</taxon>
        <taxon>Mycobacteriales</taxon>
        <taxon>Mycobacteriaceae</taxon>
        <taxon>Mycolicibacterium</taxon>
    </lineage>
</organism>
<sequence>MTAARSTAGLRKASAKSRNDARRKIKKALREMQVAGMDINPNAVARHAGVARKTIYNHRDLYDQIRAASATPRPKIAASESEAPTRGSSVDAALRQQLRTQKRQYDNDIAALKAEIKELNQQLAGRPRRDPPPTRHWQRQQQLIEPHHPLAQRPATAPPRRLHRYR</sequence>
<evidence type="ECO:0000313" key="2">
    <source>
        <dbReference type="EMBL" id="GAT11004.1"/>
    </source>
</evidence>
<evidence type="ECO:0000256" key="1">
    <source>
        <dbReference type="SAM" id="MobiDB-lite"/>
    </source>
</evidence>
<dbReference type="RefSeq" id="WP_234787733.1">
    <property type="nucleotide sequence ID" value="NZ_BCTA01000053.1"/>
</dbReference>
<proteinExistence type="predicted"/>
<feature type="region of interest" description="Disordered" evidence="1">
    <location>
        <begin position="66"/>
        <end position="91"/>
    </location>
</feature>
<feature type="region of interest" description="Disordered" evidence="1">
    <location>
        <begin position="120"/>
        <end position="166"/>
    </location>
</feature>
<evidence type="ECO:0008006" key="4">
    <source>
        <dbReference type="Google" id="ProtNLM"/>
    </source>
</evidence>
<feature type="region of interest" description="Disordered" evidence="1">
    <location>
        <begin position="1"/>
        <end position="22"/>
    </location>
</feature>
<name>A0ABQ0KNX3_MYCNV</name>
<dbReference type="Proteomes" id="UP000069773">
    <property type="component" value="Unassembled WGS sequence"/>
</dbReference>
<accession>A0ABQ0KNX3</accession>